<dbReference type="PANTHER" id="PTHR28029">
    <property type="entry name" value="PROTEIN ILM1"/>
    <property type="match status" value="1"/>
</dbReference>
<dbReference type="Pfam" id="PF10311">
    <property type="entry name" value="Ilm1"/>
    <property type="match status" value="1"/>
</dbReference>
<dbReference type="OrthoDB" id="5299849at2759"/>
<reference evidence="3" key="1">
    <citation type="journal article" date="2020" name="Stud. Mycol.">
        <title>101 Dothideomycetes genomes: a test case for predicting lifestyles and emergence of pathogens.</title>
        <authorList>
            <person name="Haridas S."/>
            <person name="Albert R."/>
            <person name="Binder M."/>
            <person name="Bloem J."/>
            <person name="Labutti K."/>
            <person name="Salamov A."/>
            <person name="Andreopoulos B."/>
            <person name="Baker S."/>
            <person name="Barry K."/>
            <person name="Bills G."/>
            <person name="Bluhm B."/>
            <person name="Cannon C."/>
            <person name="Castanera R."/>
            <person name="Culley D."/>
            <person name="Daum C."/>
            <person name="Ezra D."/>
            <person name="Gonzalez J."/>
            <person name="Henrissat B."/>
            <person name="Kuo A."/>
            <person name="Liang C."/>
            <person name="Lipzen A."/>
            <person name="Lutzoni F."/>
            <person name="Magnuson J."/>
            <person name="Mondo S."/>
            <person name="Nolan M."/>
            <person name="Ohm R."/>
            <person name="Pangilinan J."/>
            <person name="Park H.-J."/>
            <person name="Ramirez L."/>
            <person name="Alfaro M."/>
            <person name="Sun H."/>
            <person name="Tritt A."/>
            <person name="Yoshinaga Y."/>
            <person name="Zwiers L.-H."/>
            <person name="Turgeon B."/>
            <person name="Goodwin S."/>
            <person name="Spatafora J."/>
            <person name="Crous P."/>
            <person name="Grigoriev I."/>
        </authorList>
    </citation>
    <scope>NUCLEOTIDE SEQUENCE</scope>
    <source>
        <strain evidence="3">CBS 480.64</strain>
    </source>
</reference>
<feature type="chain" id="PRO_5025437677" description="Increased loss of mitochondrial DNA protein 1" evidence="2">
    <location>
        <begin position="33"/>
        <end position="174"/>
    </location>
</feature>
<accession>A0A6A7BR79</accession>
<evidence type="ECO:0000313" key="3">
    <source>
        <dbReference type="EMBL" id="KAF2857265.1"/>
    </source>
</evidence>
<keyword evidence="2" id="KW-0732">Signal</keyword>
<organism evidence="3 4">
    <name type="scientific">Piedraia hortae CBS 480.64</name>
    <dbReference type="NCBI Taxonomy" id="1314780"/>
    <lineage>
        <taxon>Eukaryota</taxon>
        <taxon>Fungi</taxon>
        <taxon>Dikarya</taxon>
        <taxon>Ascomycota</taxon>
        <taxon>Pezizomycotina</taxon>
        <taxon>Dothideomycetes</taxon>
        <taxon>Dothideomycetidae</taxon>
        <taxon>Capnodiales</taxon>
        <taxon>Piedraiaceae</taxon>
        <taxon>Piedraia</taxon>
    </lineage>
</organism>
<dbReference type="InterPro" id="IPR018815">
    <property type="entry name" value="Incr_loss_mito_DNA_1"/>
</dbReference>
<keyword evidence="1" id="KW-1133">Transmembrane helix</keyword>
<keyword evidence="4" id="KW-1185">Reference proteome</keyword>
<evidence type="ECO:0008006" key="5">
    <source>
        <dbReference type="Google" id="ProtNLM"/>
    </source>
</evidence>
<sequence>MPLISGFTLIRAVSLCHLTAAYFFLTAPRAIADHNVVFMLGEAVKMPHVTTMDRPNEASAFIAIILTVLGISDFAASSMEEEAAIHYWLMVVPVRLLAFFGFTGYLYLFKETGIFGSGPTAKAGITEPLKNSLTFTFGFFEIAIWFWIFTNLREERRQLAIRKMERLKAEQDSL</sequence>
<proteinExistence type="predicted"/>
<keyword evidence="1" id="KW-0812">Transmembrane</keyword>
<dbReference type="EMBL" id="MU006054">
    <property type="protein sequence ID" value="KAF2857265.1"/>
    <property type="molecule type" value="Genomic_DNA"/>
</dbReference>
<gene>
    <name evidence="3" type="ORF">K470DRAFT_223716</name>
</gene>
<dbReference type="PANTHER" id="PTHR28029:SF1">
    <property type="entry name" value="PROTEIN ILM1"/>
    <property type="match status" value="1"/>
</dbReference>
<evidence type="ECO:0000313" key="4">
    <source>
        <dbReference type="Proteomes" id="UP000799421"/>
    </source>
</evidence>
<protein>
    <recommendedName>
        <fullName evidence="5">Increased loss of mitochondrial DNA protein 1</fullName>
    </recommendedName>
</protein>
<keyword evidence="1" id="KW-0472">Membrane</keyword>
<feature type="transmembrane region" description="Helical" evidence="1">
    <location>
        <begin position="87"/>
        <end position="109"/>
    </location>
</feature>
<feature type="transmembrane region" description="Helical" evidence="1">
    <location>
        <begin position="129"/>
        <end position="149"/>
    </location>
</feature>
<feature type="transmembrane region" description="Helical" evidence="1">
    <location>
        <begin position="56"/>
        <end position="75"/>
    </location>
</feature>
<evidence type="ECO:0000256" key="2">
    <source>
        <dbReference type="SAM" id="SignalP"/>
    </source>
</evidence>
<feature type="signal peptide" evidence="2">
    <location>
        <begin position="1"/>
        <end position="32"/>
    </location>
</feature>
<evidence type="ECO:0000256" key="1">
    <source>
        <dbReference type="SAM" id="Phobius"/>
    </source>
</evidence>
<dbReference type="AlphaFoldDB" id="A0A6A7BR79"/>
<dbReference type="Proteomes" id="UP000799421">
    <property type="component" value="Unassembled WGS sequence"/>
</dbReference>
<name>A0A6A7BR79_9PEZI</name>